<accession>A0ABR3X3C1</accession>
<dbReference type="Proteomes" id="UP001586593">
    <property type="component" value="Unassembled WGS sequence"/>
</dbReference>
<name>A0ABR3X3C1_9PEZI</name>
<comment type="caution">
    <text evidence="2">The sequence shown here is derived from an EMBL/GenBank/DDBJ whole genome shotgun (WGS) entry which is preliminary data.</text>
</comment>
<protein>
    <recommendedName>
        <fullName evidence="4">Secreted protein</fullName>
    </recommendedName>
</protein>
<sequence>MNGPGLCSTFVFRSSLSLLCLLVLLCLAPLANCRHYDGRKLLGCISRHCDTSWETLMKGEPRGAFSLSLFTARKGPHKINPRERGHRPCRWKRKLSANARQREKKKKRNRAVEPYRGCKIWISVHTRDMTGYRFIRKLQLYLPNRHLTASLICLSSKMEKEQVTKGD</sequence>
<reference evidence="2 3" key="1">
    <citation type="journal article" date="2024" name="Commun. Biol.">
        <title>Comparative genomic analysis of thermophilic fungi reveals convergent evolutionary adaptations and gene losses.</title>
        <authorList>
            <person name="Steindorff A.S."/>
            <person name="Aguilar-Pontes M.V."/>
            <person name="Robinson A.J."/>
            <person name="Andreopoulos B."/>
            <person name="LaButti K."/>
            <person name="Kuo A."/>
            <person name="Mondo S."/>
            <person name="Riley R."/>
            <person name="Otillar R."/>
            <person name="Haridas S."/>
            <person name="Lipzen A."/>
            <person name="Grimwood J."/>
            <person name="Schmutz J."/>
            <person name="Clum A."/>
            <person name="Reid I.D."/>
            <person name="Moisan M.C."/>
            <person name="Butler G."/>
            <person name="Nguyen T.T.M."/>
            <person name="Dewar K."/>
            <person name="Conant G."/>
            <person name="Drula E."/>
            <person name="Henrissat B."/>
            <person name="Hansel C."/>
            <person name="Singer S."/>
            <person name="Hutchinson M.I."/>
            <person name="de Vries R.P."/>
            <person name="Natvig D.O."/>
            <person name="Powell A.J."/>
            <person name="Tsang A."/>
            <person name="Grigoriev I.V."/>
        </authorList>
    </citation>
    <scope>NUCLEOTIDE SEQUENCE [LARGE SCALE GENOMIC DNA]</scope>
    <source>
        <strain evidence="2 3">ATCC 24622</strain>
    </source>
</reference>
<keyword evidence="1" id="KW-0732">Signal</keyword>
<evidence type="ECO:0000313" key="3">
    <source>
        <dbReference type="Proteomes" id="UP001586593"/>
    </source>
</evidence>
<feature type="signal peptide" evidence="1">
    <location>
        <begin position="1"/>
        <end position="33"/>
    </location>
</feature>
<dbReference type="EMBL" id="JAZHXJ010000176">
    <property type="protein sequence ID" value="KAL1870407.1"/>
    <property type="molecule type" value="Genomic_DNA"/>
</dbReference>
<evidence type="ECO:0000256" key="1">
    <source>
        <dbReference type="SAM" id="SignalP"/>
    </source>
</evidence>
<evidence type="ECO:0000313" key="2">
    <source>
        <dbReference type="EMBL" id="KAL1870407.1"/>
    </source>
</evidence>
<gene>
    <name evidence="2" type="ORF">VTK73DRAFT_2645</name>
</gene>
<organism evidence="2 3">
    <name type="scientific">Phialemonium thermophilum</name>
    <dbReference type="NCBI Taxonomy" id="223376"/>
    <lineage>
        <taxon>Eukaryota</taxon>
        <taxon>Fungi</taxon>
        <taxon>Dikarya</taxon>
        <taxon>Ascomycota</taxon>
        <taxon>Pezizomycotina</taxon>
        <taxon>Sordariomycetes</taxon>
        <taxon>Sordariomycetidae</taxon>
        <taxon>Cephalothecales</taxon>
        <taxon>Cephalothecaceae</taxon>
        <taxon>Phialemonium</taxon>
    </lineage>
</organism>
<proteinExistence type="predicted"/>
<keyword evidence="3" id="KW-1185">Reference proteome</keyword>
<evidence type="ECO:0008006" key="4">
    <source>
        <dbReference type="Google" id="ProtNLM"/>
    </source>
</evidence>
<feature type="chain" id="PRO_5047247656" description="Secreted protein" evidence="1">
    <location>
        <begin position="34"/>
        <end position="167"/>
    </location>
</feature>